<feature type="compositionally biased region" description="Basic and acidic residues" evidence="1">
    <location>
        <begin position="116"/>
        <end position="133"/>
    </location>
</feature>
<protein>
    <submittedName>
        <fullName evidence="2">Uncharacterized protein</fullName>
    </submittedName>
</protein>
<name>A0AAV7VRY8_PLEWA</name>
<evidence type="ECO:0000256" key="1">
    <source>
        <dbReference type="SAM" id="MobiDB-lite"/>
    </source>
</evidence>
<dbReference type="EMBL" id="JANPWB010000003">
    <property type="protein sequence ID" value="KAJ1203093.1"/>
    <property type="molecule type" value="Genomic_DNA"/>
</dbReference>
<proteinExistence type="predicted"/>
<gene>
    <name evidence="2" type="ORF">NDU88_006887</name>
</gene>
<organism evidence="2 3">
    <name type="scientific">Pleurodeles waltl</name>
    <name type="common">Iberian ribbed newt</name>
    <dbReference type="NCBI Taxonomy" id="8319"/>
    <lineage>
        <taxon>Eukaryota</taxon>
        <taxon>Metazoa</taxon>
        <taxon>Chordata</taxon>
        <taxon>Craniata</taxon>
        <taxon>Vertebrata</taxon>
        <taxon>Euteleostomi</taxon>
        <taxon>Amphibia</taxon>
        <taxon>Batrachia</taxon>
        <taxon>Caudata</taxon>
        <taxon>Salamandroidea</taxon>
        <taxon>Salamandridae</taxon>
        <taxon>Pleurodelinae</taxon>
        <taxon>Pleurodeles</taxon>
    </lineage>
</organism>
<dbReference type="AlphaFoldDB" id="A0AAV7VRY8"/>
<keyword evidence="3" id="KW-1185">Reference proteome</keyword>
<evidence type="ECO:0000313" key="2">
    <source>
        <dbReference type="EMBL" id="KAJ1203093.1"/>
    </source>
</evidence>
<feature type="compositionally biased region" description="Basic and acidic residues" evidence="1">
    <location>
        <begin position="155"/>
        <end position="181"/>
    </location>
</feature>
<comment type="caution">
    <text evidence="2">The sequence shown here is derived from an EMBL/GenBank/DDBJ whole genome shotgun (WGS) entry which is preliminary data.</text>
</comment>
<sequence length="181" mass="20648">MPESLLPREYGKNEKLKTRLADLKELYILRQAFPFDEAIIASLTSRSEIGVTSLSRDASSITDPGALIGRLWQPRDQLRVKSGASEIPRREVSGSEGIRVTKEEREDEEPGIEEEDGRKTESTGAEVPRRKPGDSWPGESAPTPPRFRRSVASPDTEKKEKREYRKYDTKKIERTQEEIYD</sequence>
<reference evidence="2" key="1">
    <citation type="journal article" date="2022" name="bioRxiv">
        <title>Sequencing and chromosome-scale assembly of the giantPleurodeles waltlgenome.</title>
        <authorList>
            <person name="Brown T."/>
            <person name="Elewa A."/>
            <person name="Iarovenko S."/>
            <person name="Subramanian E."/>
            <person name="Araus A.J."/>
            <person name="Petzold A."/>
            <person name="Susuki M."/>
            <person name="Suzuki K.-i.T."/>
            <person name="Hayashi T."/>
            <person name="Toyoda A."/>
            <person name="Oliveira C."/>
            <person name="Osipova E."/>
            <person name="Leigh N.D."/>
            <person name="Simon A."/>
            <person name="Yun M.H."/>
        </authorList>
    </citation>
    <scope>NUCLEOTIDE SEQUENCE</scope>
    <source>
        <strain evidence="2">20211129_DDA</strain>
        <tissue evidence="2">Liver</tissue>
    </source>
</reference>
<evidence type="ECO:0000313" key="3">
    <source>
        <dbReference type="Proteomes" id="UP001066276"/>
    </source>
</evidence>
<feature type="region of interest" description="Disordered" evidence="1">
    <location>
        <begin position="79"/>
        <end position="181"/>
    </location>
</feature>
<dbReference type="Proteomes" id="UP001066276">
    <property type="component" value="Chromosome 2_1"/>
</dbReference>
<accession>A0AAV7VRY8</accession>
<feature type="compositionally biased region" description="Basic and acidic residues" evidence="1">
    <location>
        <begin position="87"/>
        <end position="104"/>
    </location>
</feature>
<feature type="compositionally biased region" description="Acidic residues" evidence="1">
    <location>
        <begin position="105"/>
        <end position="115"/>
    </location>
</feature>